<dbReference type="GO" id="GO:0000160">
    <property type="term" value="P:phosphorelay signal transduction system"/>
    <property type="evidence" value="ECO:0007669"/>
    <property type="project" value="InterPro"/>
</dbReference>
<dbReference type="PROSITE" id="PS50110">
    <property type="entry name" value="RESPONSE_REGULATORY"/>
    <property type="match status" value="1"/>
</dbReference>
<evidence type="ECO:0000259" key="3">
    <source>
        <dbReference type="PROSITE" id="PS50110"/>
    </source>
</evidence>
<accession>A0A935JYS0</accession>
<organism evidence="4 5">
    <name type="scientific">Candidatus Dechloromonas phosphorivorans</name>
    <dbReference type="NCBI Taxonomy" id="2899244"/>
    <lineage>
        <taxon>Bacteria</taxon>
        <taxon>Pseudomonadati</taxon>
        <taxon>Pseudomonadota</taxon>
        <taxon>Betaproteobacteria</taxon>
        <taxon>Rhodocyclales</taxon>
        <taxon>Azonexaceae</taxon>
        <taxon>Dechloromonas</taxon>
    </lineage>
</organism>
<feature type="modified residue" description="4-aspartylphosphate" evidence="2">
    <location>
        <position position="50"/>
    </location>
</feature>
<evidence type="ECO:0000256" key="2">
    <source>
        <dbReference type="PROSITE-ProRule" id="PRU00169"/>
    </source>
</evidence>
<dbReference type="PANTHER" id="PTHR44591">
    <property type="entry name" value="STRESS RESPONSE REGULATOR PROTEIN 1"/>
    <property type="match status" value="1"/>
</dbReference>
<dbReference type="SMART" id="SM00448">
    <property type="entry name" value="REC"/>
    <property type="match status" value="1"/>
</dbReference>
<dbReference type="EMBL" id="JADJMS010000034">
    <property type="protein sequence ID" value="MBK7416167.1"/>
    <property type="molecule type" value="Genomic_DNA"/>
</dbReference>
<comment type="caution">
    <text evidence="4">The sequence shown here is derived from an EMBL/GenBank/DDBJ whole genome shotgun (WGS) entry which is preliminary data.</text>
</comment>
<evidence type="ECO:0000256" key="1">
    <source>
        <dbReference type="ARBA" id="ARBA00022553"/>
    </source>
</evidence>
<dbReference type="SUPFAM" id="SSF52172">
    <property type="entry name" value="CheY-like"/>
    <property type="match status" value="1"/>
</dbReference>
<reference evidence="4 5" key="1">
    <citation type="submission" date="2020-10" db="EMBL/GenBank/DDBJ databases">
        <title>Connecting structure to function with the recovery of over 1000 high-quality activated sludge metagenome-assembled genomes encoding full-length rRNA genes using long-read sequencing.</title>
        <authorList>
            <person name="Singleton C.M."/>
            <person name="Petriglieri F."/>
            <person name="Kristensen J.M."/>
            <person name="Kirkegaard R.H."/>
            <person name="Michaelsen T.Y."/>
            <person name="Andersen M.H."/>
            <person name="Karst S.M."/>
            <person name="Dueholm M.S."/>
            <person name="Nielsen P.H."/>
            <person name="Albertsen M."/>
        </authorList>
    </citation>
    <scope>NUCLEOTIDE SEQUENCE [LARGE SCALE GENOMIC DNA]</scope>
    <source>
        <strain evidence="4">EsbW_18-Q3-R4-48_BATAC.463</strain>
    </source>
</reference>
<sequence>MVDDNSLARNVLGRLLEKAGCQTVLVESGEQALGMLVENKDTPFDFVTIDYNMPGMDGIELAECIRRLPLNPVPRLVMVTSSDTHELEEAGRMGNIETVLHKPITAEQINRLVTSSNGESANNAGSNTNLLADTAFCWSKTFPPTS</sequence>
<feature type="domain" description="Response regulatory" evidence="3">
    <location>
        <begin position="1"/>
        <end position="117"/>
    </location>
</feature>
<dbReference type="Pfam" id="PF00072">
    <property type="entry name" value="Response_reg"/>
    <property type="match status" value="1"/>
</dbReference>
<name>A0A935JYS0_9RHOO</name>
<gene>
    <name evidence="4" type="ORF">IPJ38_14715</name>
</gene>
<dbReference type="InterPro" id="IPR011006">
    <property type="entry name" value="CheY-like_superfamily"/>
</dbReference>
<dbReference type="Proteomes" id="UP000739411">
    <property type="component" value="Unassembled WGS sequence"/>
</dbReference>
<keyword evidence="1 2" id="KW-0597">Phosphoprotein</keyword>
<evidence type="ECO:0000313" key="4">
    <source>
        <dbReference type="EMBL" id="MBK7416167.1"/>
    </source>
</evidence>
<protein>
    <submittedName>
        <fullName evidence="4">Response regulator</fullName>
    </submittedName>
</protein>
<dbReference type="Gene3D" id="3.40.50.2300">
    <property type="match status" value="1"/>
</dbReference>
<dbReference type="PANTHER" id="PTHR44591:SF3">
    <property type="entry name" value="RESPONSE REGULATORY DOMAIN-CONTAINING PROTEIN"/>
    <property type="match status" value="1"/>
</dbReference>
<dbReference type="InterPro" id="IPR050595">
    <property type="entry name" value="Bact_response_regulator"/>
</dbReference>
<dbReference type="CDD" id="cd17546">
    <property type="entry name" value="REC_hyHK_CKI1_RcsC-like"/>
    <property type="match status" value="1"/>
</dbReference>
<dbReference type="InterPro" id="IPR001789">
    <property type="entry name" value="Sig_transdc_resp-reg_receiver"/>
</dbReference>
<dbReference type="AlphaFoldDB" id="A0A935JYS0"/>
<proteinExistence type="predicted"/>
<evidence type="ECO:0000313" key="5">
    <source>
        <dbReference type="Proteomes" id="UP000739411"/>
    </source>
</evidence>